<gene>
    <name evidence="3" type="ORF">ENC19_07185</name>
</gene>
<evidence type="ECO:0000313" key="4">
    <source>
        <dbReference type="Proteomes" id="UP000478148"/>
    </source>
</evidence>
<protein>
    <submittedName>
        <fullName evidence="3">Thioesterase</fullName>
    </submittedName>
</protein>
<dbReference type="GO" id="GO:0008610">
    <property type="term" value="P:lipid biosynthetic process"/>
    <property type="evidence" value="ECO:0007669"/>
    <property type="project" value="TreeGrafter"/>
</dbReference>
<dbReference type="PANTHER" id="PTHR11487">
    <property type="entry name" value="THIOESTERASE"/>
    <property type="match status" value="1"/>
</dbReference>
<dbReference type="InterPro" id="IPR001031">
    <property type="entry name" value="Thioesterase"/>
</dbReference>
<dbReference type="SUPFAM" id="SSF53474">
    <property type="entry name" value="alpha/beta-Hydrolases"/>
    <property type="match status" value="1"/>
</dbReference>
<dbReference type="EMBL" id="SAIY01000002">
    <property type="protein sequence ID" value="NGM12454.1"/>
    <property type="molecule type" value="Genomic_DNA"/>
</dbReference>
<dbReference type="Pfam" id="PF00975">
    <property type="entry name" value="Thioesterase"/>
    <property type="match status" value="1"/>
</dbReference>
<accession>A0A6M1L5G6</accession>
<organism evidence="3 4">
    <name type="scientific">Verrucosispora sioxanthis</name>
    <dbReference type="NCBI Taxonomy" id="2499994"/>
    <lineage>
        <taxon>Bacteria</taxon>
        <taxon>Bacillati</taxon>
        <taxon>Actinomycetota</taxon>
        <taxon>Actinomycetes</taxon>
        <taxon>Micromonosporales</taxon>
        <taxon>Micromonosporaceae</taxon>
        <taxon>Micromonospora</taxon>
    </lineage>
</organism>
<keyword evidence="4" id="KW-1185">Reference proteome</keyword>
<comment type="caution">
    <text evidence="3">The sequence shown here is derived from an EMBL/GenBank/DDBJ whole genome shotgun (WGS) entry which is preliminary data.</text>
</comment>
<dbReference type="InterPro" id="IPR029058">
    <property type="entry name" value="AB_hydrolase_fold"/>
</dbReference>
<dbReference type="RefSeq" id="WP_164446330.1">
    <property type="nucleotide sequence ID" value="NZ_SAIY01000002.1"/>
</dbReference>
<reference evidence="3 4" key="1">
    <citation type="submission" date="2020-02" db="EMBL/GenBank/DDBJ databases">
        <title>Draft Genome Sequence of Verrucosispora sp. Strain CWR15, Isolated from Gulf of Mexico Sponge.</title>
        <authorList>
            <person name="Kennedy S.J."/>
            <person name="Cella E."/>
            <person name="Azarian T."/>
            <person name="Baker B.J."/>
            <person name="Shaw L.N."/>
        </authorList>
    </citation>
    <scope>NUCLEOTIDE SEQUENCE [LARGE SCALE GENOMIC DNA]</scope>
    <source>
        <strain evidence="3 4">CWR15</strain>
    </source>
</reference>
<evidence type="ECO:0000256" key="1">
    <source>
        <dbReference type="ARBA" id="ARBA00007169"/>
    </source>
</evidence>
<dbReference type="Proteomes" id="UP000478148">
    <property type="component" value="Unassembled WGS sequence"/>
</dbReference>
<dbReference type="Gene3D" id="3.40.50.1820">
    <property type="entry name" value="alpha/beta hydrolase"/>
    <property type="match status" value="1"/>
</dbReference>
<dbReference type="InterPro" id="IPR012223">
    <property type="entry name" value="TEII"/>
</dbReference>
<comment type="similarity">
    <text evidence="1">Belongs to the thioesterase family.</text>
</comment>
<feature type="domain" description="Thioesterase" evidence="2">
    <location>
        <begin position="25"/>
        <end position="243"/>
    </location>
</feature>
<name>A0A6M1L5G6_9ACTN</name>
<dbReference type="AlphaFoldDB" id="A0A6M1L5G6"/>
<dbReference type="PANTHER" id="PTHR11487:SF0">
    <property type="entry name" value="S-ACYL FATTY ACID SYNTHASE THIOESTERASE, MEDIUM CHAIN"/>
    <property type="match status" value="1"/>
</dbReference>
<evidence type="ECO:0000259" key="2">
    <source>
        <dbReference type="Pfam" id="PF00975"/>
    </source>
</evidence>
<evidence type="ECO:0000313" key="3">
    <source>
        <dbReference type="EMBL" id="NGM12454.1"/>
    </source>
</evidence>
<sequence length="263" mass="28732">MITTGQRWLRRLTTADAPGGRPRVRLVALPHAGGAASFYHRWARLLPRDVELMAVQYPGRQDRADEPCAVTMPELADPIAAALASMAGPTMAVFGHSMGAAVAVEVTRRLEERIGRPLLRLFVSGRPAPHRQRPTAVHSGGDEALLADLRRLGGTDESLLAQPGMREMVLPSLRADYRLIERYRPATAAPLRTAITAICGDRDPEVSPEEAAAWREQTSGDFRAQVIDGDHFYVTKRPVAAVRAVLADVRPRFPLATAWPSTP</sequence>
<proteinExistence type="inferred from homology"/>